<evidence type="ECO:0000256" key="7">
    <source>
        <dbReference type="SAM" id="Phobius"/>
    </source>
</evidence>
<dbReference type="PANTHER" id="PTHR10809">
    <property type="entry name" value="VESICLE-ASSOCIATED MEMBRANE PROTEIN-ASSOCIATED PROTEIN"/>
    <property type="match status" value="1"/>
</dbReference>
<dbReference type="SUPFAM" id="SSF49354">
    <property type="entry name" value="PapD-like"/>
    <property type="match status" value="1"/>
</dbReference>
<dbReference type="AlphaFoldDB" id="A0A1E4TL77"/>
<evidence type="ECO:0000256" key="2">
    <source>
        <dbReference type="ARBA" id="ARBA00008932"/>
    </source>
</evidence>
<evidence type="ECO:0000259" key="8">
    <source>
        <dbReference type="PROSITE" id="PS50202"/>
    </source>
</evidence>
<evidence type="ECO:0000256" key="6">
    <source>
        <dbReference type="SAM" id="MobiDB-lite"/>
    </source>
</evidence>
<comment type="similarity">
    <text evidence="2">Belongs to the VAMP-associated protein (VAP) (TC 9.B.17) family.</text>
</comment>
<dbReference type="GO" id="GO:0061817">
    <property type="term" value="P:endoplasmic reticulum-plasma membrane tethering"/>
    <property type="evidence" value="ECO:0007669"/>
    <property type="project" value="TreeGrafter"/>
</dbReference>
<dbReference type="GO" id="GO:0005789">
    <property type="term" value="C:endoplasmic reticulum membrane"/>
    <property type="evidence" value="ECO:0007669"/>
    <property type="project" value="InterPro"/>
</dbReference>
<protein>
    <recommendedName>
        <fullName evidence="8">MSP domain-containing protein</fullName>
    </recommendedName>
</protein>
<evidence type="ECO:0000256" key="4">
    <source>
        <dbReference type="ARBA" id="ARBA00022989"/>
    </source>
</evidence>
<organism evidence="9 10">
    <name type="scientific">Tortispora caseinolytica NRRL Y-17796</name>
    <dbReference type="NCBI Taxonomy" id="767744"/>
    <lineage>
        <taxon>Eukaryota</taxon>
        <taxon>Fungi</taxon>
        <taxon>Dikarya</taxon>
        <taxon>Ascomycota</taxon>
        <taxon>Saccharomycotina</taxon>
        <taxon>Trigonopsidomycetes</taxon>
        <taxon>Trigonopsidales</taxon>
        <taxon>Trigonopsidaceae</taxon>
        <taxon>Tortispora</taxon>
    </lineage>
</organism>
<reference evidence="10" key="1">
    <citation type="submission" date="2016-02" db="EMBL/GenBank/DDBJ databases">
        <title>Comparative genomics of biotechnologically important yeasts.</title>
        <authorList>
            <consortium name="DOE Joint Genome Institute"/>
            <person name="Riley R."/>
            <person name="Haridas S."/>
            <person name="Wolfe K.H."/>
            <person name="Lopes M.R."/>
            <person name="Hittinger C.T."/>
            <person name="Goker M."/>
            <person name="Salamov A."/>
            <person name="Wisecaver J."/>
            <person name="Long T.M."/>
            <person name="Aerts A.L."/>
            <person name="Barry K."/>
            <person name="Choi C."/>
            <person name="Clum A."/>
            <person name="Coughlan A.Y."/>
            <person name="Deshpande S."/>
            <person name="Douglass A.P."/>
            <person name="Hanson S.J."/>
            <person name="Klenk H.-P."/>
            <person name="Labutti K."/>
            <person name="Lapidus A."/>
            <person name="Lindquist E."/>
            <person name="Lipzen A."/>
            <person name="Meier-Kolthoff J.P."/>
            <person name="Ohm R.A."/>
            <person name="Otillar R.P."/>
            <person name="Pangilinan J."/>
            <person name="Peng Y."/>
            <person name="Rokas A."/>
            <person name="Rosa C.A."/>
            <person name="Scheuner C."/>
            <person name="Sibirny A.A."/>
            <person name="Slot J.C."/>
            <person name="Stielow J.B."/>
            <person name="Sun H."/>
            <person name="Kurtzman C.P."/>
            <person name="Blackwell M."/>
            <person name="Jeffries T.W."/>
            <person name="Grigoriev I.V."/>
        </authorList>
    </citation>
    <scope>NUCLEOTIDE SEQUENCE [LARGE SCALE GENOMIC DNA]</scope>
    <source>
        <strain evidence="10">NRRL Y-17796</strain>
    </source>
</reference>
<evidence type="ECO:0000256" key="3">
    <source>
        <dbReference type="ARBA" id="ARBA00022692"/>
    </source>
</evidence>
<dbReference type="Pfam" id="PF00635">
    <property type="entry name" value="Motile_Sperm"/>
    <property type="match status" value="1"/>
</dbReference>
<feature type="transmembrane region" description="Helical" evidence="7">
    <location>
        <begin position="219"/>
        <end position="238"/>
    </location>
</feature>
<evidence type="ECO:0000256" key="1">
    <source>
        <dbReference type="ARBA" id="ARBA00004211"/>
    </source>
</evidence>
<keyword evidence="10" id="KW-1185">Reference proteome</keyword>
<proteinExistence type="inferred from homology"/>
<feature type="region of interest" description="Disordered" evidence="6">
    <location>
        <begin position="144"/>
        <end position="179"/>
    </location>
</feature>
<dbReference type="Proteomes" id="UP000095023">
    <property type="component" value="Unassembled WGS sequence"/>
</dbReference>
<sequence>MEISPNLLEYSGDLTQPISRTVRLVNNSDKAIAYKVKTTAPRLYVVRPNAAAVPAGSSVEVVITLQGLSENPAPGFKCKDKFLIQTVEVTPELSALTAQVFWEVVTGNPHHKANVKDFKIRVAYNPSLSAADISLDEQNDTVFDTPVKSKATDSSKAEQAETSNEENNPRSSSISQTSATAKAVTAEITATNTDTKKPSKPEFKSASTALASAPQRGGISARLAVLMCVLSFLIAWFFF</sequence>
<accession>A0A1E4TL77</accession>
<keyword evidence="3 7" id="KW-0812">Transmembrane</keyword>
<dbReference type="EMBL" id="KV453841">
    <property type="protein sequence ID" value="ODV92493.1"/>
    <property type="molecule type" value="Genomic_DNA"/>
</dbReference>
<dbReference type="PROSITE" id="PS50202">
    <property type="entry name" value="MSP"/>
    <property type="match status" value="1"/>
</dbReference>
<feature type="domain" description="MSP" evidence="8">
    <location>
        <begin position="1"/>
        <end position="120"/>
    </location>
</feature>
<dbReference type="OrthoDB" id="264603at2759"/>
<dbReference type="InterPro" id="IPR013783">
    <property type="entry name" value="Ig-like_fold"/>
</dbReference>
<name>A0A1E4TL77_9ASCO</name>
<dbReference type="GO" id="GO:0005886">
    <property type="term" value="C:plasma membrane"/>
    <property type="evidence" value="ECO:0007669"/>
    <property type="project" value="TreeGrafter"/>
</dbReference>
<dbReference type="GO" id="GO:0090158">
    <property type="term" value="P:endoplasmic reticulum membrane organization"/>
    <property type="evidence" value="ECO:0007669"/>
    <property type="project" value="TreeGrafter"/>
</dbReference>
<gene>
    <name evidence="9" type="ORF">CANCADRAFT_87380</name>
</gene>
<dbReference type="GO" id="GO:0033149">
    <property type="term" value="F:FFAT motif binding"/>
    <property type="evidence" value="ECO:0007669"/>
    <property type="project" value="TreeGrafter"/>
</dbReference>
<dbReference type="InterPro" id="IPR000535">
    <property type="entry name" value="MSP_dom"/>
</dbReference>
<dbReference type="InterPro" id="IPR016763">
    <property type="entry name" value="VAP"/>
</dbReference>
<dbReference type="InterPro" id="IPR008962">
    <property type="entry name" value="PapD-like_sf"/>
</dbReference>
<dbReference type="PANTHER" id="PTHR10809:SF6">
    <property type="entry name" value="AT11025P-RELATED"/>
    <property type="match status" value="1"/>
</dbReference>
<comment type="subcellular location">
    <subcellularLocation>
        <location evidence="1">Membrane</location>
        <topology evidence="1">Single-pass type IV membrane protein</topology>
    </subcellularLocation>
</comment>
<evidence type="ECO:0000313" key="10">
    <source>
        <dbReference type="Proteomes" id="UP000095023"/>
    </source>
</evidence>
<feature type="compositionally biased region" description="Polar residues" evidence="6">
    <location>
        <begin position="160"/>
        <end position="179"/>
    </location>
</feature>
<evidence type="ECO:0000256" key="5">
    <source>
        <dbReference type="ARBA" id="ARBA00023136"/>
    </source>
</evidence>
<feature type="compositionally biased region" description="Basic and acidic residues" evidence="6">
    <location>
        <begin position="150"/>
        <end position="159"/>
    </location>
</feature>
<keyword evidence="5 7" id="KW-0472">Membrane</keyword>
<dbReference type="PIRSF" id="PIRSF019693">
    <property type="entry name" value="VAMP-associated"/>
    <property type="match status" value="1"/>
</dbReference>
<dbReference type="Gene3D" id="2.60.40.10">
    <property type="entry name" value="Immunoglobulins"/>
    <property type="match status" value="1"/>
</dbReference>
<evidence type="ECO:0000313" key="9">
    <source>
        <dbReference type="EMBL" id="ODV92493.1"/>
    </source>
</evidence>
<keyword evidence="4 7" id="KW-1133">Transmembrane helix</keyword>